<dbReference type="AlphaFoldDB" id="A0A811ML74"/>
<sequence length="320" mass="35167">MVEQQKEDEVPVVVEDVMEGEHEDEDNDDDDNKANEVSPPPRMPMAPGHPNPGPSLPAPTHASSPISTMCRRRANVFAWLGCNFAREHQLDCRPSSSCEVVGLEAEADLVLWSRPRQLPPAVDSTMDPMLVEVAIQVPPPNRRSASEPGHGDMVTIVVDDPNDVQLTLTSPREMEMLGTPRDSSSDDDAGWPASSEHVPPTLHETLEARLCLPLQTPLIRGPPRLCRPRTSVSFQSQRRSDRLAVKPREVDSTKKAQCVLMQKLGVVASSPNVDSETVHKYKSTFQAPLSASKQEALQLLFGGEFDPMAMNLDMVGMDEV</sequence>
<feature type="compositionally biased region" description="Pro residues" evidence="1">
    <location>
        <begin position="38"/>
        <end position="57"/>
    </location>
</feature>
<keyword evidence="3" id="KW-1185">Reference proteome</keyword>
<reference evidence="2" key="1">
    <citation type="submission" date="2020-10" db="EMBL/GenBank/DDBJ databases">
        <authorList>
            <person name="Han B."/>
            <person name="Lu T."/>
            <person name="Zhao Q."/>
            <person name="Huang X."/>
            <person name="Zhao Y."/>
        </authorList>
    </citation>
    <scope>NUCLEOTIDE SEQUENCE</scope>
</reference>
<dbReference type="Proteomes" id="UP000604825">
    <property type="component" value="Unassembled WGS sequence"/>
</dbReference>
<proteinExistence type="predicted"/>
<feature type="compositionally biased region" description="Acidic residues" evidence="1">
    <location>
        <begin position="16"/>
        <end position="31"/>
    </location>
</feature>
<organism evidence="2 3">
    <name type="scientific">Miscanthus lutarioriparius</name>
    <dbReference type="NCBI Taxonomy" id="422564"/>
    <lineage>
        <taxon>Eukaryota</taxon>
        <taxon>Viridiplantae</taxon>
        <taxon>Streptophyta</taxon>
        <taxon>Embryophyta</taxon>
        <taxon>Tracheophyta</taxon>
        <taxon>Spermatophyta</taxon>
        <taxon>Magnoliopsida</taxon>
        <taxon>Liliopsida</taxon>
        <taxon>Poales</taxon>
        <taxon>Poaceae</taxon>
        <taxon>PACMAD clade</taxon>
        <taxon>Panicoideae</taxon>
        <taxon>Andropogonodae</taxon>
        <taxon>Andropogoneae</taxon>
        <taxon>Saccharinae</taxon>
        <taxon>Miscanthus</taxon>
    </lineage>
</organism>
<comment type="caution">
    <text evidence="2">The sequence shown here is derived from an EMBL/GenBank/DDBJ whole genome shotgun (WGS) entry which is preliminary data.</text>
</comment>
<gene>
    <name evidence="2" type="ORF">NCGR_LOCUS5434</name>
</gene>
<evidence type="ECO:0000256" key="1">
    <source>
        <dbReference type="SAM" id="MobiDB-lite"/>
    </source>
</evidence>
<feature type="region of interest" description="Disordered" evidence="1">
    <location>
        <begin position="1"/>
        <end position="64"/>
    </location>
</feature>
<evidence type="ECO:0000313" key="3">
    <source>
        <dbReference type="Proteomes" id="UP000604825"/>
    </source>
</evidence>
<protein>
    <submittedName>
        <fullName evidence="2">Uncharacterized protein</fullName>
    </submittedName>
</protein>
<dbReference type="EMBL" id="CAJGYO010000002">
    <property type="protein sequence ID" value="CAD6209227.1"/>
    <property type="molecule type" value="Genomic_DNA"/>
</dbReference>
<evidence type="ECO:0000313" key="2">
    <source>
        <dbReference type="EMBL" id="CAD6209227.1"/>
    </source>
</evidence>
<accession>A0A811ML74</accession>
<feature type="region of interest" description="Disordered" evidence="1">
    <location>
        <begin position="175"/>
        <end position="198"/>
    </location>
</feature>
<name>A0A811ML74_9POAL</name>